<evidence type="ECO:0000313" key="10">
    <source>
        <dbReference type="Proteomes" id="UP000241426"/>
    </source>
</evidence>
<dbReference type="Proteomes" id="UP000241426">
    <property type="component" value="Unassembled WGS sequence"/>
</dbReference>
<feature type="active site" evidence="6">
    <location>
        <position position="472"/>
    </location>
</feature>
<dbReference type="Gene3D" id="3.30.160.280">
    <property type="match status" value="3"/>
</dbReference>
<dbReference type="InterPro" id="IPR019503">
    <property type="entry name" value="Peptidase_M66_dom"/>
</dbReference>
<proteinExistence type="predicted"/>
<evidence type="ECO:0000256" key="2">
    <source>
        <dbReference type="ARBA" id="ARBA00022723"/>
    </source>
</evidence>
<evidence type="ECO:0000256" key="1">
    <source>
        <dbReference type="ARBA" id="ARBA00022670"/>
    </source>
</evidence>
<feature type="binding site" evidence="6">
    <location>
        <position position="471"/>
    </location>
    <ligand>
        <name>Zn(2+)</name>
        <dbReference type="ChEBI" id="CHEBI:29105"/>
        <note>catalytic</note>
    </ligand>
</feature>
<dbReference type="PANTHER" id="PTHR39540:SF1">
    <property type="entry name" value="DICTOMALLEIN-1-RELATED"/>
    <property type="match status" value="1"/>
</dbReference>
<evidence type="ECO:0000256" key="4">
    <source>
        <dbReference type="ARBA" id="ARBA00022833"/>
    </source>
</evidence>
<keyword evidence="1 6" id="KW-0645">Protease</keyword>
<feature type="binding site" evidence="6">
    <location>
        <position position="475"/>
    </location>
    <ligand>
        <name>Zn(2+)</name>
        <dbReference type="ChEBI" id="CHEBI:29105"/>
        <note>catalytic</note>
    </ligand>
</feature>
<dbReference type="PROSITE" id="PS51694">
    <property type="entry name" value="PEPTIDASE_M66"/>
    <property type="match status" value="1"/>
</dbReference>
<keyword evidence="5 6" id="KW-0482">Metalloprotease</keyword>
<organism evidence="9 10">
    <name type="scientific">Photobacterium kishitanii</name>
    <dbReference type="NCBI Taxonomy" id="318456"/>
    <lineage>
        <taxon>Bacteria</taxon>
        <taxon>Pseudomonadati</taxon>
        <taxon>Pseudomonadota</taxon>
        <taxon>Gammaproteobacteria</taxon>
        <taxon>Vibrionales</taxon>
        <taxon>Vibrionaceae</taxon>
        <taxon>Photobacterium</taxon>
    </lineage>
</organism>
<dbReference type="PANTHER" id="PTHR39540">
    <property type="match status" value="1"/>
</dbReference>
<feature type="domain" description="Peptidase M66" evidence="8">
    <location>
        <begin position="315"/>
        <end position="566"/>
    </location>
</feature>
<accession>A0A2T3KK58</accession>
<protein>
    <recommendedName>
        <fullName evidence="8">Peptidase M66 domain-containing protein</fullName>
    </recommendedName>
</protein>
<dbReference type="InterPro" id="IPR022218">
    <property type="entry name" value="TagA_dom"/>
</dbReference>
<gene>
    <name evidence="9" type="ORF">C9J27_06765</name>
</gene>
<sequence>MIKKAILASVISTLLPMQSVLANNDMRLVMMQDMATQIEARIQQINQLARDPANWEDRNGSSFFRYGEYLYPMTPENNPLFMPFVLGSSYEENVAYADRSAEAMFEFVKAPWRLVNEQDGVYIYHDQFGQNYLEWLDNNKLCSVRYLAAQEVSVSNQDCLPFDQKHTDAVGFIDDLDVTNHLQGTFGAQIRFVQNQTSEPFGNAEKSQQKLITHREALLVVTPEKEAIDEKSIWLYIYKDSQLLEKRVLSNPTQLLTADRTVEDERPDILLSKRSYSTVLPWNYIEKGLSFRFKTYDMREGELAADSIEFGAPVHVDMPMVRIGMLTEPPPAKQLETKMANFGAELFQRYPIASMTISPYLPVKLDKIVTAYGEIEEEYSKFDVPDVYSGDLREDITKSLIQTGINNANYGVTSTAGTHQWQPGYFPSVVIGHSVGRYLNKKGQITDVTHGLSGGNGMALLVDAVGNEVTHEIGHAFSLWHWPGGPDVYYHSTTSGWGYDAYRGRMSDNIVWYNRGYDGRDFKGLVGYQKDPMAGGNFDSIASSYPLFTGYTSKVMQDYLTGFEFLDMENNAGYARWDAVTQTMIDVEQTSKLKPRATGIDVMTIVGYYDPTKQNLSYVYPPMYGAAGKVYDFPQPEVGQCWAEVNYANGNTETIGLEGRRFDSNMSNKFHINLDRAANPQSMIIKCPENSLGDMVNEAILAEIGQERFFDWGENNRNGSPGDVFHYQRDGRIELFELQSTHYWYFPGSGQSNGEWKFVGYFDEMVEEYVAAEQPSYGELGQVELTSRQFTVNNNYPQRMVTFGKDFDGYARGVEDTLTFAEIVELKNGNFISVREFEDKLLSLGQYKLFGQNLTIQSGIAMEQRFVGALYALSNPETGIRDYFMMKKVSAVDFPTDQTSNDDWKFLGSAETYVNFALNPMLLSREAGEHSVRLMMYYGSDSLLTAEQASQTNEPFQVFVTQLEDGQQGYFLQKTAGLASAMPAGEYSDSDWHFVGSDRTLTEQLNRWQDRNQFEQDMLDWYRQDALGIYGDNGQIGDIYSYDFHDGKRHYYQLKTESYSYFPWPDKENIEDWSNHQWQYMGAF</sequence>
<dbReference type="GO" id="GO:0004222">
    <property type="term" value="F:metalloendopeptidase activity"/>
    <property type="evidence" value="ECO:0007669"/>
    <property type="project" value="UniProtKB-UniRule"/>
</dbReference>
<dbReference type="RefSeq" id="WP_107289393.1">
    <property type="nucleotide sequence ID" value="NZ_PYNF01000004.1"/>
</dbReference>
<keyword evidence="7" id="KW-0732">Signal</keyword>
<evidence type="ECO:0000256" key="7">
    <source>
        <dbReference type="SAM" id="SignalP"/>
    </source>
</evidence>
<dbReference type="InterPro" id="IPR051256">
    <property type="entry name" value="Dictomallein"/>
</dbReference>
<feature type="signal peptide" evidence="7">
    <location>
        <begin position="1"/>
        <end position="22"/>
    </location>
</feature>
<reference evidence="9 10" key="1">
    <citation type="submission" date="2018-01" db="EMBL/GenBank/DDBJ databases">
        <title>Whole genome sequencing of Histamine producing bacteria.</title>
        <authorList>
            <person name="Butler K."/>
        </authorList>
    </citation>
    <scope>NUCLEOTIDE SEQUENCE [LARGE SCALE GENOMIC DNA]</scope>
    <source>
        <strain evidence="9 10">FS-7.2</strain>
    </source>
</reference>
<dbReference type="SUPFAM" id="SSF55486">
    <property type="entry name" value="Metalloproteases ('zincins'), catalytic domain"/>
    <property type="match status" value="1"/>
</dbReference>
<feature type="chain" id="PRO_5015653403" description="Peptidase M66 domain-containing protein" evidence="7">
    <location>
        <begin position="23"/>
        <end position="1084"/>
    </location>
</feature>
<comment type="cofactor">
    <cofactor evidence="6">
        <name>Zn(2+)</name>
        <dbReference type="ChEBI" id="CHEBI:29105"/>
    </cofactor>
    <text evidence="6">Binds 1 zinc ion per subunit.</text>
</comment>
<dbReference type="AlphaFoldDB" id="A0A2T3KK58"/>
<dbReference type="GO" id="GO:0006508">
    <property type="term" value="P:proteolysis"/>
    <property type="evidence" value="ECO:0007669"/>
    <property type="project" value="UniProtKB-UniRule"/>
</dbReference>
<dbReference type="GO" id="GO:0046872">
    <property type="term" value="F:metal ion binding"/>
    <property type="evidence" value="ECO:0007669"/>
    <property type="project" value="UniProtKB-UniRule"/>
</dbReference>
<evidence type="ECO:0000256" key="6">
    <source>
        <dbReference type="PROSITE-ProRule" id="PRU01031"/>
    </source>
</evidence>
<dbReference type="Pfam" id="PF12561">
    <property type="entry name" value="TagA"/>
    <property type="match status" value="1"/>
</dbReference>
<keyword evidence="2 6" id="KW-0479">Metal-binding</keyword>
<evidence type="ECO:0000256" key="5">
    <source>
        <dbReference type="ARBA" id="ARBA00023049"/>
    </source>
</evidence>
<evidence type="ECO:0000256" key="3">
    <source>
        <dbReference type="ARBA" id="ARBA00022801"/>
    </source>
</evidence>
<feature type="binding site" evidence="6">
    <location>
        <position position="481"/>
    </location>
    <ligand>
        <name>Zn(2+)</name>
        <dbReference type="ChEBI" id="CHEBI:29105"/>
        <note>catalytic</note>
    </ligand>
</feature>
<keyword evidence="4 6" id="KW-0862">Zinc</keyword>
<dbReference type="EMBL" id="PYNF01000004">
    <property type="protein sequence ID" value="PSU99942.1"/>
    <property type="molecule type" value="Genomic_DNA"/>
</dbReference>
<keyword evidence="3 6" id="KW-0378">Hydrolase</keyword>
<evidence type="ECO:0000313" key="9">
    <source>
        <dbReference type="EMBL" id="PSU99942.1"/>
    </source>
</evidence>
<name>A0A2T3KK58_9GAMM</name>
<evidence type="ECO:0000259" key="8">
    <source>
        <dbReference type="PROSITE" id="PS51694"/>
    </source>
</evidence>
<comment type="caution">
    <text evidence="9">The sequence shown here is derived from an EMBL/GenBank/DDBJ whole genome shotgun (WGS) entry which is preliminary data.</text>
</comment>
<dbReference type="Pfam" id="PF10462">
    <property type="entry name" value="Peptidase_M66"/>
    <property type="match status" value="1"/>
</dbReference>